<dbReference type="PRINTS" id="PR00080">
    <property type="entry name" value="SDRFAMILY"/>
</dbReference>
<dbReference type="FunFam" id="3.40.50.720:FF:000173">
    <property type="entry name" value="3-oxoacyl-[acyl-carrier protein] reductase"/>
    <property type="match status" value="1"/>
</dbReference>
<evidence type="ECO:0000256" key="8">
    <source>
        <dbReference type="ARBA" id="ARBA00022832"/>
    </source>
</evidence>
<accession>A0A0B0MZJ8</accession>
<organism evidence="15 16">
    <name type="scientific">Gossypium arboreum</name>
    <name type="common">Tree cotton</name>
    <name type="synonym">Gossypium nanking</name>
    <dbReference type="NCBI Taxonomy" id="29729"/>
    <lineage>
        <taxon>Eukaryota</taxon>
        <taxon>Viridiplantae</taxon>
        <taxon>Streptophyta</taxon>
        <taxon>Embryophyta</taxon>
        <taxon>Tracheophyta</taxon>
        <taxon>Spermatophyta</taxon>
        <taxon>Magnoliopsida</taxon>
        <taxon>eudicotyledons</taxon>
        <taxon>Gunneridae</taxon>
        <taxon>Pentapetalae</taxon>
        <taxon>rosids</taxon>
        <taxon>malvids</taxon>
        <taxon>Malvales</taxon>
        <taxon>Malvaceae</taxon>
        <taxon>Malvoideae</taxon>
        <taxon>Gossypium</taxon>
    </lineage>
</organism>
<evidence type="ECO:0000256" key="5">
    <source>
        <dbReference type="ARBA" id="ARBA00011881"/>
    </source>
</evidence>
<dbReference type="EC" id="1.1.1.100" evidence="6"/>
<name>A0A0B0MZJ8_GOSAR</name>
<comment type="similarity">
    <text evidence="3 14">Belongs to the short-chain dehydrogenases/reductases (SDR) family.</text>
</comment>
<evidence type="ECO:0000256" key="3">
    <source>
        <dbReference type="ARBA" id="ARBA00006484"/>
    </source>
</evidence>
<protein>
    <recommendedName>
        <fullName evidence="6">3-oxoacyl-[acyl-carrier-protein] reductase</fullName>
        <ecNumber evidence="6">1.1.1.100</ecNumber>
    </recommendedName>
</protein>
<evidence type="ECO:0000256" key="14">
    <source>
        <dbReference type="RuleBase" id="RU000363"/>
    </source>
</evidence>
<evidence type="ECO:0000256" key="11">
    <source>
        <dbReference type="ARBA" id="ARBA00023128"/>
    </source>
</evidence>
<dbReference type="Proteomes" id="UP000032142">
    <property type="component" value="Unassembled WGS sequence"/>
</dbReference>
<gene>
    <name evidence="15" type="ORF">F383_29446</name>
</gene>
<dbReference type="SUPFAM" id="SSF51735">
    <property type="entry name" value="NAD(P)-binding Rossmann-fold domains"/>
    <property type="match status" value="1"/>
</dbReference>
<dbReference type="CDD" id="cd05333">
    <property type="entry name" value="BKR_SDR_c"/>
    <property type="match status" value="1"/>
</dbReference>
<dbReference type="PRINTS" id="PR00081">
    <property type="entry name" value="GDHRDH"/>
</dbReference>
<keyword evidence="8" id="KW-0276">Fatty acid metabolism</keyword>
<dbReference type="Pfam" id="PF02410">
    <property type="entry name" value="RsfS"/>
    <property type="match status" value="1"/>
</dbReference>
<dbReference type="InterPro" id="IPR036291">
    <property type="entry name" value="NAD(P)-bd_dom_sf"/>
</dbReference>
<dbReference type="HAMAP" id="MF_01477">
    <property type="entry name" value="Iojap_RsfS"/>
    <property type="match status" value="1"/>
</dbReference>
<dbReference type="InterPro" id="IPR002347">
    <property type="entry name" value="SDR_fam"/>
</dbReference>
<evidence type="ECO:0000256" key="4">
    <source>
        <dbReference type="ARBA" id="ARBA00010574"/>
    </source>
</evidence>
<keyword evidence="10" id="KW-0560">Oxidoreductase</keyword>
<dbReference type="PANTHER" id="PTHR42879">
    <property type="entry name" value="3-OXOACYL-(ACYL-CARRIER-PROTEIN) REDUCTASE"/>
    <property type="match status" value="1"/>
</dbReference>
<dbReference type="InterPro" id="IPR004394">
    <property type="entry name" value="Iojap/RsfS/C7orf30"/>
</dbReference>
<dbReference type="EMBL" id="JRRC01420754">
    <property type="protein sequence ID" value="KHG04934.1"/>
    <property type="molecule type" value="Genomic_DNA"/>
</dbReference>
<evidence type="ECO:0000256" key="2">
    <source>
        <dbReference type="ARBA" id="ARBA00005194"/>
    </source>
</evidence>
<keyword evidence="9" id="KW-0521">NADP</keyword>
<evidence type="ECO:0000256" key="13">
    <source>
        <dbReference type="ARBA" id="ARBA00048508"/>
    </source>
</evidence>
<sequence length="481" mass="52032">MWATLRSRYLHLSAKRLPSSSLTNGSWKLGFSGLNQTFSSSTVERRSNELLSLQEVEKVLSDVRADDVAVVPVGNQCDWADFMVIATGRSQWHVKNIAQALIYKVKQKQKGAKRMVLPSVQGQETGKWIVIDSGRVIVHALDEKARAYYNLENLWTAKPAQKEPVEELTKVFVKIILVLGDNIGYGYLPTGVRAKRVEQASSEAAQEVEAPVAIVTGASRGIGKAVALALGKAGCKVLVNYVRSSKEAEAVSKEIESYGGQAVTFGGDVLKEANVDAMIKTALDAWGTVDILVNNAGYVKSFFSSHDLDFDFVFSLNLVNTILGITRDTLLMRMTKLQWQEVIDVNLTGAFLCTQAAAKVMMKKRKAGKIINISSVAGLVGNLGQANYSAAKAGVIGLTKTVAREYASRNINVNAVAPGFIATDMTSKLGGDIEKRILTTIPFGRYGQPAEVAGLVEFLALNPASNYITGQVFTIDGGMVM</sequence>
<comment type="pathway">
    <text evidence="2">Lipid metabolism; fatty acid biosynthesis.</text>
</comment>
<dbReference type="InterPro" id="IPR050259">
    <property type="entry name" value="SDR"/>
</dbReference>
<evidence type="ECO:0000313" key="16">
    <source>
        <dbReference type="Proteomes" id="UP000032142"/>
    </source>
</evidence>
<dbReference type="SUPFAM" id="SSF81301">
    <property type="entry name" value="Nucleotidyltransferase"/>
    <property type="match status" value="1"/>
</dbReference>
<dbReference type="Gene3D" id="3.30.460.10">
    <property type="entry name" value="Beta Polymerase, domain 2"/>
    <property type="match status" value="1"/>
</dbReference>
<evidence type="ECO:0000256" key="6">
    <source>
        <dbReference type="ARBA" id="ARBA00012948"/>
    </source>
</evidence>
<comment type="subcellular location">
    <subcellularLocation>
        <location evidence="1">Mitochondrion</location>
    </subcellularLocation>
</comment>
<evidence type="ECO:0000313" key="15">
    <source>
        <dbReference type="EMBL" id="KHG04934.1"/>
    </source>
</evidence>
<keyword evidence="7" id="KW-0444">Lipid biosynthesis</keyword>
<keyword evidence="12" id="KW-0275">Fatty acid biosynthesis</keyword>
<dbReference type="AlphaFoldDB" id="A0A0B0MZJ8"/>
<evidence type="ECO:0000256" key="9">
    <source>
        <dbReference type="ARBA" id="ARBA00022857"/>
    </source>
</evidence>
<dbReference type="GO" id="GO:0005739">
    <property type="term" value="C:mitochondrion"/>
    <property type="evidence" value="ECO:0007669"/>
    <property type="project" value="UniProtKB-SubCell"/>
</dbReference>
<comment type="caution">
    <text evidence="15">The sequence shown here is derived from an EMBL/GenBank/DDBJ whole genome shotgun (WGS) entry which is preliminary data.</text>
</comment>
<dbReference type="GO" id="GO:0006633">
    <property type="term" value="P:fatty acid biosynthetic process"/>
    <property type="evidence" value="ECO:0007669"/>
    <property type="project" value="UniProtKB-KW"/>
</dbReference>
<comment type="similarity">
    <text evidence="4">Belongs to the Iojap/RsfS family.</text>
</comment>
<dbReference type="Pfam" id="PF00106">
    <property type="entry name" value="adh_short"/>
    <property type="match status" value="1"/>
</dbReference>
<dbReference type="Gene3D" id="3.40.50.720">
    <property type="entry name" value="NAD(P)-binding Rossmann-like Domain"/>
    <property type="match status" value="1"/>
</dbReference>
<evidence type="ECO:0000256" key="10">
    <source>
        <dbReference type="ARBA" id="ARBA00023002"/>
    </source>
</evidence>
<dbReference type="FunFam" id="3.30.460.10:FF:000018">
    <property type="entry name" value="Mitochondrial assembly of ribosomal large subunit 1"/>
    <property type="match status" value="1"/>
</dbReference>
<reference evidence="16" key="1">
    <citation type="submission" date="2014-09" db="EMBL/GenBank/DDBJ databases">
        <authorList>
            <person name="Mudge J."/>
            <person name="Ramaraj T."/>
            <person name="Lindquist I.E."/>
            <person name="Bharti A.K."/>
            <person name="Sundararajan A."/>
            <person name="Cameron C.T."/>
            <person name="Woodward J.E."/>
            <person name="May G.D."/>
            <person name="Brubaker C."/>
            <person name="Broadhvest J."/>
            <person name="Wilkins T.A."/>
        </authorList>
    </citation>
    <scope>NUCLEOTIDE SEQUENCE</scope>
    <source>
        <strain evidence="16">cv. AKA8401</strain>
    </source>
</reference>
<keyword evidence="12" id="KW-0443">Lipid metabolism</keyword>
<dbReference type="InterPro" id="IPR020904">
    <property type="entry name" value="Sc_DH/Rdtase_CS"/>
</dbReference>
<keyword evidence="16" id="KW-1185">Reference proteome</keyword>
<evidence type="ECO:0000256" key="12">
    <source>
        <dbReference type="ARBA" id="ARBA00023160"/>
    </source>
</evidence>
<dbReference type="GO" id="GO:0004316">
    <property type="term" value="F:3-oxoacyl-[acyl-carrier-protein] reductase (NADPH) activity"/>
    <property type="evidence" value="ECO:0007669"/>
    <property type="project" value="UniProtKB-EC"/>
</dbReference>
<dbReference type="NCBIfam" id="TIGR00090">
    <property type="entry name" value="rsfS_iojap_ybeB"/>
    <property type="match status" value="1"/>
</dbReference>
<comment type="catalytic activity">
    <reaction evidence="13">
        <text>a (3R)-hydroxyacyl-[ACP] + NADP(+) = a 3-oxoacyl-[ACP] + NADPH + H(+)</text>
        <dbReference type="Rhea" id="RHEA:17397"/>
        <dbReference type="Rhea" id="RHEA-COMP:9916"/>
        <dbReference type="Rhea" id="RHEA-COMP:9945"/>
        <dbReference type="ChEBI" id="CHEBI:15378"/>
        <dbReference type="ChEBI" id="CHEBI:57783"/>
        <dbReference type="ChEBI" id="CHEBI:58349"/>
        <dbReference type="ChEBI" id="CHEBI:78776"/>
        <dbReference type="ChEBI" id="CHEBI:78827"/>
        <dbReference type="EC" id="1.1.1.100"/>
    </reaction>
</comment>
<evidence type="ECO:0000256" key="7">
    <source>
        <dbReference type="ARBA" id="ARBA00022516"/>
    </source>
</evidence>
<evidence type="ECO:0000256" key="1">
    <source>
        <dbReference type="ARBA" id="ARBA00004173"/>
    </source>
</evidence>
<dbReference type="PROSITE" id="PS00061">
    <property type="entry name" value="ADH_SHORT"/>
    <property type="match status" value="1"/>
</dbReference>
<dbReference type="InterPro" id="IPR043519">
    <property type="entry name" value="NT_sf"/>
</dbReference>
<keyword evidence="11" id="KW-0496">Mitochondrion</keyword>
<comment type="subunit">
    <text evidence="5">Homotetramer.</text>
</comment>
<dbReference type="PANTHER" id="PTHR42879:SF2">
    <property type="entry name" value="3-OXOACYL-[ACYL-CARRIER-PROTEIN] REDUCTASE FABG"/>
    <property type="match status" value="1"/>
</dbReference>
<proteinExistence type="inferred from homology"/>
<dbReference type="NCBIfam" id="NF009466">
    <property type="entry name" value="PRK12826.1-2"/>
    <property type="match status" value="1"/>
</dbReference>